<evidence type="ECO:0000256" key="7">
    <source>
        <dbReference type="RuleBase" id="RU365068"/>
    </source>
</evidence>
<keyword evidence="3 6" id="KW-0347">Helicase</keyword>
<dbReference type="SMART" id="SM00487">
    <property type="entry name" value="DEXDc"/>
    <property type="match status" value="1"/>
</dbReference>
<name>A0A226DRF5_FOLCA</name>
<dbReference type="EMBL" id="LNIX01000012">
    <property type="protein sequence ID" value="OXA47783.1"/>
    <property type="molecule type" value="Genomic_DNA"/>
</dbReference>
<dbReference type="STRING" id="158441.A0A226DRF5"/>
<evidence type="ECO:0000256" key="4">
    <source>
        <dbReference type="ARBA" id="ARBA00022840"/>
    </source>
</evidence>
<comment type="domain">
    <text evidence="7">The Q motif is unique to and characteristic of the DEAD box family of RNA helicases and controls ATP binding and hydrolysis.</text>
</comment>
<dbReference type="AlphaFoldDB" id="A0A226DRF5"/>
<reference evidence="10 11" key="1">
    <citation type="submission" date="2015-12" db="EMBL/GenBank/DDBJ databases">
        <title>The genome of Folsomia candida.</title>
        <authorList>
            <person name="Faddeeva A."/>
            <person name="Derks M.F."/>
            <person name="Anvar Y."/>
            <person name="Smit S."/>
            <person name="Van Straalen N."/>
            <person name="Roelofs D."/>
        </authorList>
    </citation>
    <scope>NUCLEOTIDE SEQUENCE [LARGE SCALE GENOMIC DNA]</scope>
    <source>
        <strain evidence="10 11">VU population</strain>
        <tissue evidence="10">Whole body</tissue>
    </source>
</reference>
<dbReference type="EC" id="3.6.4.13" evidence="7"/>
<dbReference type="PANTHER" id="PTHR24031">
    <property type="entry name" value="RNA HELICASE"/>
    <property type="match status" value="1"/>
</dbReference>
<dbReference type="InterPro" id="IPR014014">
    <property type="entry name" value="RNA_helicase_DEAD_Q_motif"/>
</dbReference>
<sequence>MSEQPFCRQGEPSQFKSVLNAVPIRPLGSHVTARMDRHGAIKSDKNQTCSTFDEMNLNENLLRGIYAARFEKPWALQRRAIMPCLTGCDVIVAAQAGAGKTATFLIAILQNIVPDVSQCQALILTPTREVAQRVEADALALGVYLNVSCRVCVGGTAIREDQRTLESGVQIVIGTPGRVYNMIDRGSLKIDHIKMFVLDEADEIMSRGTVRNIVNAQPPILINYDLPTNRDSYVERICHHVQFRGKGVAISFITDGDYDTMKSIEDFYHTKFIEMPTSVADIFYCTQRNLLTNFKPNIFEKKPYKN</sequence>
<dbReference type="InterPro" id="IPR027417">
    <property type="entry name" value="P-loop_NTPase"/>
</dbReference>
<feature type="domain" description="Helicase ATP-binding" evidence="8">
    <location>
        <begin position="81"/>
        <end position="222"/>
    </location>
</feature>
<dbReference type="GO" id="GO:0010468">
    <property type="term" value="P:regulation of gene expression"/>
    <property type="evidence" value="ECO:0007669"/>
    <property type="project" value="UniProtKB-ARBA"/>
</dbReference>
<organism evidence="10 11">
    <name type="scientific">Folsomia candida</name>
    <name type="common">Springtail</name>
    <dbReference type="NCBI Taxonomy" id="158441"/>
    <lineage>
        <taxon>Eukaryota</taxon>
        <taxon>Metazoa</taxon>
        <taxon>Ecdysozoa</taxon>
        <taxon>Arthropoda</taxon>
        <taxon>Hexapoda</taxon>
        <taxon>Collembola</taxon>
        <taxon>Entomobryomorpha</taxon>
        <taxon>Isotomoidea</taxon>
        <taxon>Isotomidae</taxon>
        <taxon>Proisotominae</taxon>
        <taxon>Folsomia</taxon>
    </lineage>
</organism>
<dbReference type="InterPro" id="IPR000629">
    <property type="entry name" value="RNA-helicase_DEAD-box_CS"/>
</dbReference>
<dbReference type="PROSITE" id="PS51192">
    <property type="entry name" value="HELICASE_ATP_BIND_1"/>
    <property type="match status" value="1"/>
</dbReference>
<dbReference type="GO" id="GO:0016787">
    <property type="term" value="F:hydrolase activity"/>
    <property type="evidence" value="ECO:0007669"/>
    <property type="project" value="UniProtKB-KW"/>
</dbReference>
<dbReference type="PROSITE" id="PS51195">
    <property type="entry name" value="Q_MOTIF"/>
    <property type="match status" value="1"/>
</dbReference>
<dbReference type="Pfam" id="PF00270">
    <property type="entry name" value="DEAD"/>
    <property type="match status" value="1"/>
</dbReference>
<evidence type="ECO:0000256" key="5">
    <source>
        <dbReference type="PROSITE-ProRule" id="PRU00552"/>
    </source>
</evidence>
<dbReference type="GO" id="GO:0003723">
    <property type="term" value="F:RNA binding"/>
    <property type="evidence" value="ECO:0007669"/>
    <property type="project" value="UniProtKB-UniRule"/>
</dbReference>
<dbReference type="SUPFAM" id="SSF52540">
    <property type="entry name" value="P-loop containing nucleoside triphosphate hydrolases"/>
    <property type="match status" value="1"/>
</dbReference>
<comment type="similarity">
    <text evidence="6">Belongs to the DEAD box helicase family.</text>
</comment>
<comment type="caution">
    <text evidence="10">The sequence shown here is derived from an EMBL/GenBank/DDBJ whole genome shotgun (WGS) entry which is preliminary data.</text>
</comment>
<evidence type="ECO:0000313" key="11">
    <source>
        <dbReference type="Proteomes" id="UP000198287"/>
    </source>
</evidence>
<evidence type="ECO:0000256" key="6">
    <source>
        <dbReference type="RuleBase" id="RU000492"/>
    </source>
</evidence>
<dbReference type="GO" id="GO:0003724">
    <property type="term" value="F:RNA helicase activity"/>
    <property type="evidence" value="ECO:0007669"/>
    <property type="project" value="UniProtKB-EC"/>
</dbReference>
<gene>
    <name evidence="10" type="ORF">Fcan01_17003</name>
</gene>
<dbReference type="PROSITE" id="PS00039">
    <property type="entry name" value="DEAD_ATP_HELICASE"/>
    <property type="match status" value="1"/>
</dbReference>
<evidence type="ECO:0000256" key="3">
    <source>
        <dbReference type="ARBA" id="ARBA00022806"/>
    </source>
</evidence>
<keyword evidence="1 6" id="KW-0547">Nucleotide-binding</keyword>
<dbReference type="InterPro" id="IPR011545">
    <property type="entry name" value="DEAD/DEAH_box_helicase_dom"/>
</dbReference>
<keyword evidence="11" id="KW-1185">Reference proteome</keyword>
<evidence type="ECO:0000259" key="9">
    <source>
        <dbReference type="PROSITE" id="PS51195"/>
    </source>
</evidence>
<keyword evidence="4 6" id="KW-0067">ATP-binding</keyword>
<accession>A0A226DRF5</accession>
<dbReference type="Gene3D" id="3.40.50.300">
    <property type="entry name" value="P-loop containing nucleotide triphosphate hydrolases"/>
    <property type="match status" value="1"/>
</dbReference>
<evidence type="ECO:0000256" key="1">
    <source>
        <dbReference type="ARBA" id="ARBA00022741"/>
    </source>
</evidence>
<dbReference type="Proteomes" id="UP000198287">
    <property type="component" value="Unassembled WGS sequence"/>
</dbReference>
<comment type="catalytic activity">
    <reaction evidence="7">
        <text>ATP + H2O = ADP + phosphate + H(+)</text>
        <dbReference type="Rhea" id="RHEA:13065"/>
        <dbReference type="ChEBI" id="CHEBI:15377"/>
        <dbReference type="ChEBI" id="CHEBI:15378"/>
        <dbReference type="ChEBI" id="CHEBI:30616"/>
        <dbReference type="ChEBI" id="CHEBI:43474"/>
        <dbReference type="ChEBI" id="CHEBI:456216"/>
        <dbReference type="EC" id="3.6.4.13"/>
    </reaction>
</comment>
<evidence type="ECO:0000256" key="2">
    <source>
        <dbReference type="ARBA" id="ARBA00022801"/>
    </source>
</evidence>
<protein>
    <recommendedName>
        <fullName evidence="7">ATP-dependent RNA helicase</fullName>
        <ecNumber evidence="7">3.6.4.13</ecNumber>
    </recommendedName>
</protein>
<evidence type="ECO:0000259" key="8">
    <source>
        <dbReference type="PROSITE" id="PS51192"/>
    </source>
</evidence>
<dbReference type="OrthoDB" id="10265785at2759"/>
<comment type="function">
    <text evidence="7">RNA helicase.</text>
</comment>
<evidence type="ECO:0000313" key="10">
    <source>
        <dbReference type="EMBL" id="OXA47783.1"/>
    </source>
</evidence>
<proteinExistence type="inferred from homology"/>
<feature type="short sequence motif" description="Q motif" evidence="5">
    <location>
        <begin position="50"/>
        <end position="78"/>
    </location>
</feature>
<dbReference type="GO" id="GO:0005524">
    <property type="term" value="F:ATP binding"/>
    <property type="evidence" value="ECO:0007669"/>
    <property type="project" value="UniProtKB-UniRule"/>
</dbReference>
<feature type="domain" description="DEAD-box RNA helicase Q" evidence="9">
    <location>
        <begin position="50"/>
        <end position="78"/>
    </location>
</feature>
<keyword evidence="7" id="KW-0694">RNA-binding</keyword>
<keyword evidence="2 6" id="KW-0378">Hydrolase</keyword>
<dbReference type="InterPro" id="IPR014001">
    <property type="entry name" value="Helicase_ATP-bd"/>
</dbReference>
<dbReference type="OMA" id="YVERICH"/>